<gene>
    <name evidence="5" type="ORF">RJ641_020073</name>
</gene>
<keyword evidence="3 4" id="KW-0406">Ion transport</keyword>
<organism evidence="5 6">
    <name type="scientific">Dillenia turbinata</name>
    <dbReference type="NCBI Taxonomy" id="194707"/>
    <lineage>
        <taxon>Eukaryota</taxon>
        <taxon>Viridiplantae</taxon>
        <taxon>Streptophyta</taxon>
        <taxon>Embryophyta</taxon>
        <taxon>Tracheophyta</taxon>
        <taxon>Spermatophyta</taxon>
        <taxon>Magnoliopsida</taxon>
        <taxon>eudicotyledons</taxon>
        <taxon>Gunneridae</taxon>
        <taxon>Pentapetalae</taxon>
        <taxon>Dilleniales</taxon>
        <taxon>Dilleniaceae</taxon>
        <taxon>Dillenia</taxon>
    </lineage>
</organism>
<dbReference type="GO" id="GO:0033179">
    <property type="term" value="C:proton-transporting V-type ATPase, V0 domain"/>
    <property type="evidence" value="ECO:0007669"/>
    <property type="project" value="InterPro"/>
</dbReference>
<accession>A0AAN8YVV7</accession>
<dbReference type="PANTHER" id="PTHR10263">
    <property type="entry name" value="V-TYPE PROTON ATPASE PROTEOLIPID SUBUNIT"/>
    <property type="match status" value="1"/>
</dbReference>
<dbReference type="AlphaFoldDB" id="A0AAN8YVV7"/>
<keyword evidence="6" id="KW-1185">Reference proteome</keyword>
<comment type="subunit">
    <text evidence="4">V-ATPase is a heteromultimeric enzyme composed of a peripheral catalytic V1 complex attached to an integral membrane V0 proton pore complex.</text>
</comment>
<dbReference type="SUPFAM" id="SSF81333">
    <property type="entry name" value="F1F0 ATP synthase subunit C"/>
    <property type="match status" value="1"/>
</dbReference>
<sequence length="115" mass="12233">MYGVLLGRELAAQIYAPVLKSRICYICLGNYCGLCKPCLWVSIRASICCVGIIGNGCVLSDAENSTLSVKILVIEIFGSALGLFGASVGTIMSALATWPSKTAWCSFFIPFLGIQ</sequence>
<evidence type="ECO:0000256" key="1">
    <source>
        <dbReference type="ARBA" id="ARBA00007296"/>
    </source>
</evidence>
<comment type="function">
    <text evidence="4">Proton-conducting pore forming subunit of the membrane integral V0 complex of vacuolar ATPase. V-ATPase is responsible for acidifying a variety of intracellular compartments in eukaryotic cells.</text>
</comment>
<dbReference type="PRINTS" id="PR00122">
    <property type="entry name" value="VACATPASE"/>
</dbReference>
<reference evidence="5 6" key="1">
    <citation type="submission" date="2023-12" db="EMBL/GenBank/DDBJ databases">
        <title>A high-quality genome assembly for Dillenia turbinata (Dilleniales).</title>
        <authorList>
            <person name="Chanderbali A."/>
        </authorList>
    </citation>
    <scope>NUCLEOTIDE SEQUENCE [LARGE SCALE GENOMIC DNA]</scope>
    <source>
        <strain evidence="5">LSX21</strain>
        <tissue evidence="5">Leaf</tissue>
    </source>
</reference>
<evidence type="ECO:0000256" key="3">
    <source>
        <dbReference type="ARBA" id="ARBA00023065"/>
    </source>
</evidence>
<dbReference type="GO" id="GO:0046961">
    <property type="term" value="F:proton-transporting ATPase activity, rotational mechanism"/>
    <property type="evidence" value="ECO:0007669"/>
    <property type="project" value="InterPro"/>
</dbReference>
<dbReference type="Proteomes" id="UP001370490">
    <property type="component" value="Unassembled WGS sequence"/>
</dbReference>
<evidence type="ECO:0000256" key="4">
    <source>
        <dbReference type="RuleBase" id="RU363060"/>
    </source>
</evidence>
<comment type="caution">
    <text evidence="5">The sequence shown here is derived from an EMBL/GenBank/DDBJ whole genome shotgun (WGS) entry which is preliminary data.</text>
</comment>
<dbReference type="EMBL" id="JBAMMX010000025">
    <property type="protein sequence ID" value="KAK6914956.1"/>
    <property type="molecule type" value="Genomic_DNA"/>
</dbReference>
<protein>
    <submittedName>
        <fullName evidence="5">Uncharacterized protein</fullName>
    </submittedName>
</protein>
<dbReference type="InterPro" id="IPR000245">
    <property type="entry name" value="ATPase_proteolipid_csu"/>
</dbReference>
<keyword evidence="2 4" id="KW-0813">Transport</keyword>
<evidence type="ECO:0000256" key="2">
    <source>
        <dbReference type="ARBA" id="ARBA00022448"/>
    </source>
</evidence>
<comment type="similarity">
    <text evidence="1 4">Belongs to the V-ATPase proteolipid subunit family.</text>
</comment>
<proteinExistence type="inferred from homology"/>
<evidence type="ECO:0000313" key="6">
    <source>
        <dbReference type="Proteomes" id="UP001370490"/>
    </source>
</evidence>
<dbReference type="InterPro" id="IPR035921">
    <property type="entry name" value="F/V-ATP_Csub_sf"/>
</dbReference>
<dbReference type="Gene3D" id="1.20.120.610">
    <property type="entry name" value="lithium bound rotor ring of v- atpase"/>
    <property type="match status" value="1"/>
</dbReference>
<name>A0AAN8YVV7_9MAGN</name>
<evidence type="ECO:0000313" key="5">
    <source>
        <dbReference type="EMBL" id="KAK6914956.1"/>
    </source>
</evidence>